<name>A0A523W2G1_UNCAE</name>
<gene>
    <name evidence="1" type="ORF">E3J48_05875</name>
</gene>
<evidence type="ECO:0000313" key="1">
    <source>
        <dbReference type="EMBL" id="TET61215.1"/>
    </source>
</evidence>
<feature type="non-terminal residue" evidence="1">
    <location>
        <position position="63"/>
    </location>
</feature>
<dbReference type="AlphaFoldDB" id="A0A523W2G1"/>
<proteinExistence type="predicted"/>
<accession>A0A523W2G1</accession>
<reference evidence="1 2" key="1">
    <citation type="submission" date="2019-03" db="EMBL/GenBank/DDBJ databases">
        <title>Metabolic potential of uncultured bacteria and archaea associated with petroleum seepage in deep-sea sediments.</title>
        <authorList>
            <person name="Dong X."/>
            <person name="Hubert C."/>
        </authorList>
    </citation>
    <scope>NUCLEOTIDE SEQUENCE [LARGE SCALE GENOMIC DNA]</scope>
    <source>
        <strain evidence="1">E29_bin52</strain>
    </source>
</reference>
<organism evidence="1 2">
    <name type="scientific">Aerophobetes bacterium</name>
    <dbReference type="NCBI Taxonomy" id="2030807"/>
    <lineage>
        <taxon>Bacteria</taxon>
        <taxon>Candidatus Aerophobota</taxon>
    </lineage>
</organism>
<evidence type="ECO:0000313" key="2">
    <source>
        <dbReference type="Proteomes" id="UP000319130"/>
    </source>
</evidence>
<comment type="caution">
    <text evidence="1">The sequence shown here is derived from an EMBL/GenBank/DDBJ whole genome shotgun (WGS) entry which is preliminary data.</text>
</comment>
<dbReference type="EMBL" id="SOIZ01000260">
    <property type="protein sequence ID" value="TET61215.1"/>
    <property type="molecule type" value="Genomic_DNA"/>
</dbReference>
<sequence length="63" mass="7238">MSKETKIKRQIEDLIKEYFSTRKSKSGFISGKTRIPLIVPSYDWEEVIEALDCLLSAQVTMGE</sequence>
<dbReference type="Proteomes" id="UP000319130">
    <property type="component" value="Unassembled WGS sequence"/>
</dbReference>
<protein>
    <submittedName>
        <fullName evidence="1">Uncharacterized protein</fullName>
    </submittedName>
</protein>